<accession>A0A1Q9JJ02</accession>
<gene>
    <name evidence="2" type="ORF">BHK98_08945</name>
</gene>
<keyword evidence="1" id="KW-0812">Transmembrane</keyword>
<evidence type="ECO:0000313" key="2">
    <source>
        <dbReference type="EMBL" id="OLR56183.1"/>
    </source>
</evidence>
<dbReference type="Proteomes" id="UP000187404">
    <property type="component" value="Unassembled WGS sequence"/>
</dbReference>
<dbReference type="RefSeq" id="WP_075713556.1">
    <property type="nucleotide sequence ID" value="NZ_MJIE01000001.1"/>
</dbReference>
<comment type="caution">
    <text evidence="2">The sequence shown here is derived from an EMBL/GenBank/DDBJ whole genome shotgun (WGS) entry which is preliminary data.</text>
</comment>
<organism evidence="2 3">
    <name type="scientific">Hornefia porci</name>
    <dbReference type="NCBI Taxonomy" id="2652292"/>
    <lineage>
        <taxon>Bacteria</taxon>
        <taxon>Bacillati</taxon>
        <taxon>Bacillota</taxon>
        <taxon>Clostridia</taxon>
        <taxon>Peptostreptococcales</taxon>
        <taxon>Anaerovoracaceae</taxon>
        <taxon>Hornefia</taxon>
    </lineage>
</organism>
<name>A0A1Q9JJ02_9FIRM</name>
<keyword evidence="1" id="KW-1133">Transmembrane helix</keyword>
<protein>
    <submittedName>
        <fullName evidence="2">Uncharacterized protein</fullName>
    </submittedName>
</protein>
<keyword evidence="1" id="KW-0472">Membrane</keyword>
<feature type="transmembrane region" description="Helical" evidence="1">
    <location>
        <begin position="15"/>
        <end position="42"/>
    </location>
</feature>
<dbReference type="AlphaFoldDB" id="A0A1Q9JJ02"/>
<evidence type="ECO:0000313" key="3">
    <source>
        <dbReference type="Proteomes" id="UP000187404"/>
    </source>
</evidence>
<keyword evidence="3" id="KW-1185">Reference proteome</keyword>
<proteinExistence type="predicted"/>
<reference evidence="2 3" key="1">
    <citation type="journal article" date="2016" name="Appl. Environ. Microbiol.">
        <title>Function and Phylogeny of Bacterial Butyryl Coenzyme A:Acetate Transferases and Their Diversity in the Proximal Colon of Swine.</title>
        <authorList>
            <person name="Trachsel J."/>
            <person name="Bayles D.O."/>
            <person name="Looft T."/>
            <person name="Levine U.Y."/>
            <person name="Allen H.K."/>
        </authorList>
    </citation>
    <scope>NUCLEOTIDE SEQUENCE [LARGE SCALE GENOMIC DNA]</scope>
    <source>
        <strain evidence="2 3">68-3-10</strain>
    </source>
</reference>
<evidence type="ECO:0000256" key="1">
    <source>
        <dbReference type="SAM" id="Phobius"/>
    </source>
</evidence>
<sequence>MKTTGVPVDMGIYDILPTIVLVAFVIGVVALVIAVIAVLLYIRRVCRLIEKESGEDGNRIARRGRRL</sequence>
<dbReference type="EMBL" id="MJIE01000001">
    <property type="protein sequence ID" value="OLR56183.1"/>
    <property type="molecule type" value="Genomic_DNA"/>
</dbReference>